<evidence type="ECO:0000256" key="1">
    <source>
        <dbReference type="SAM" id="Coils"/>
    </source>
</evidence>
<dbReference type="AlphaFoldDB" id="A0A5E7TS14"/>
<accession>A0A5E7TS14</accession>
<organism evidence="3 4">
    <name type="scientific">Pseudomonas fluorescens</name>
    <dbReference type="NCBI Taxonomy" id="294"/>
    <lineage>
        <taxon>Bacteria</taxon>
        <taxon>Pseudomonadati</taxon>
        <taxon>Pseudomonadota</taxon>
        <taxon>Gammaproteobacteria</taxon>
        <taxon>Pseudomonadales</taxon>
        <taxon>Pseudomonadaceae</taxon>
        <taxon>Pseudomonas</taxon>
    </lineage>
</organism>
<feature type="region of interest" description="Disordered" evidence="2">
    <location>
        <begin position="35"/>
        <end position="70"/>
    </location>
</feature>
<sequence length="153" mass="15273">MSLSVGIPNAAGVTIGGKSATTLRALSDAAADAAAQALGTKKSDGTQVKTGPVGLGESAGAQAESQTSDNTSVAVKVLLKRLKELQQQLREQQQQLAQTQAASYPTPEAKTTAVAAIQGQVADTNGAILQVSASLIKELAKGSGTGTVVNTTA</sequence>
<name>A0A5E7TS14_PSEFL</name>
<evidence type="ECO:0000313" key="3">
    <source>
        <dbReference type="EMBL" id="VVQ01747.1"/>
    </source>
</evidence>
<protein>
    <submittedName>
        <fullName evidence="3">Uncharacterized protein</fullName>
    </submittedName>
</protein>
<dbReference type="Proteomes" id="UP000327191">
    <property type="component" value="Unassembled WGS sequence"/>
</dbReference>
<dbReference type="EMBL" id="CABVJE010000010">
    <property type="protein sequence ID" value="VVQ01747.1"/>
    <property type="molecule type" value="Genomic_DNA"/>
</dbReference>
<evidence type="ECO:0000256" key="2">
    <source>
        <dbReference type="SAM" id="MobiDB-lite"/>
    </source>
</evidence>
<gene>
    <name evidence="3" type="ORF">PS938_02547</name>
</gene>
<dbReference type="OrthoDB" id="7029599at2"/>
<reference evidence="3 4" key="1">
    <citation type="submission" date="2019-09" db="EMBL/GenBank/DDBJ databases">
        <authorList>
            <person name="Chandra G."/>
            <person name="Truman W A."/>
        </authorList>
    </citation>
    <scope>NUCLEOTIDE SEQUENCE [LARGE SCALE GENOMIC DNA]</scope>
    <source>
        <strain evidence="3">PS938</strain>
    </source>
</reference>
<dbReference type="RefSeq" id="WP_095943654.1">
    <property type="nucleotide sequence ID" value="NZ_CABVJE010000010.1"/>
</dbReference>
<keyword evidence="1" id="KW-0175">Coiled coil</keyword>
<feature type="coiled-coil region" evidence="1">
    <location>
        <begin position="75"/>
        <end position="102"/>
    </location>
</feature>
<proteinExistence type="predicted"/>
<evidence type="ECO:0000313" key="4">
    <source>
        <dbReference type="Proteomes" id="UP000327191"/>
    </source>
</evidence>